<comment type="caution">
    <text evidence="1">The sequence shown here is derived from an EMBL/GenBank/DDBJ whole genome shotgun (WGS) entry which is preliminary data.</text>
</comment>
<protein>
    <recommendedName>
        <fullName evidence="2">PadR family transcriptional regulator</fullName>
    </recommendedName>
</protein>
<feature type="non-terminal residue" evidence="1">
    <location>
        <position position="45"/>
    </location>
</feature>
<reference evidence="1" key="1">
    <citation type="journal article" date="2014" name="Front. Microbiol.">
        <title>High frequency of phylogenetically diverse reductive dehalogenase-homologous genes in deep subseafloor sedimentary metagenomes.</title>
        <authorList>
            <person name="Kawai M."/>
            <person name="Futagami T."/>
            <person name="Toyoda A."/>
            <person name="Takaki Y."/>
            <person name="Nishi S."/>
            <person name="Hori S."/>
            <person name="Arai W."/>
            <person name="Tsubouchi T."/>
            <person name="Morono Y."/>
            <person name="Uchiyama I."/>
            <person name="Ito T."/>
            <person name="Fujiyama A."/>
            <person name="Inagaki F."/>
            <person name="Takami H."/>
        </authorList>
    </citation>
    <scope>NUCLEOTIDE SEQUENCE</scope>
    <source>
        <strain evidence="1">Expedition CK06-06</strain>
    </source>
</reference>
<gene>
    <name evidence="1" type="ORF">S01H1_23497</name>
</gene>
<accession>X0UFN5</accession>
<evidence type="ECO:0008006" key="2">
    <source>
        <dbReference type="Google" id="ProtNLM"/>
    </source>
</evidence>
<organism evidence="1">
    <name type="scientific">marine sediment metagenome</name>
    <dbReference type="NCBI Taxonomy" id="412755"/>
    <lineage>
        <taxon>unclassified sequences</taxon>
        <taxon>metagenomes</taxon>
        <taxon>ecological metagenomes</taxon>
    </lineage>
</organism>
<dbReference type="AlphaFoldDB" id="X0UFN5"/>
<dbReference type="EMBL" id="BARS01013588">
    <property type="protein sequence ID" value="GAF98116.1"/>
    <property type="molecule type" value="Genomic_DNA"/>
</dbReference>
<sequence>MSIADADDLNATAASLLGFLLEGPRTGYELQEAVEASIGNFWNVT</sequence>
<evidence type="ECO:0000313" key="1">
    <source>
        <dbReference type="EMBL" id="GAF98116.1"/>
    </source>
</evidence>
<proteinExistence type="predicted"/>
<dbReference type="InterPro" id="IPR036390">
    <property type="entry name" value="WH_DNA-bd_sf"/>
</dbReference>
<name>X0UFN5_9ZZZZ</name>
<dbReference type="SUPFAM" id="SSF46785">
    <property type="entry name" value="Winged helix' DNA-binding domain"/>
    <property type="match status" value="1"/>
</dbReference>
<dbReference type="InterPro" id="IPR036388">
    <property type="entry name" value="WH-like_DNA-bd_sf"/>
</dbReference>
<dbReference type="Gene3D" id="1.10.10.10">
    <property type="entry name" value="Winged helix-like DNA-binding domain superfamily/Winged helix DNA-binding domain"/>
    <property type="match status" value="1"/>
</dbReference>